<evidence type="ECO:0000313" key="3">
    <source>
        <dbReference type="EMBL" id="OOQ60389.1"/>
    </source>
</evidence>
<keyword evidence="2" id="KW-0560">Oxidoreductase</keyword>
<dbReference type="SUPFAM" id="SSF51735">
    <property type="entry name" value="NAD(P)-binding Rossmann-fold domains"/>
    <property type="match status" value="1"/>
</dbReference>
<dbReference type="GO" id="GO:0016491">
    <property type="term" value="F:oxidoreductase activity"/>
    <property type="evidence" value="ECO:0007669"/>
    <property type="project" value="UniProtKB-KW"/>
</dbReference>
<name>A0A1S9PHJ0_9SPHI</name>
<evidence type="ECO:0000256" key="2">
    <source>
        <dbReference type="ARBA" id="ARBA00023002"/>
    </source>
</evidence>
<dbReference type="InterPro" id="IPR036291">
    <property type="entry name" value="NAD(P)-bd_dom_sf"/>
</dbReference>
<protein>
    <recommendedName>
        <fullName evidence="5">Short-chain dehydrogenase</fullName>
    </recommendedName>
</protein>
<evidence type="ECO:0000256" key="1">
    <source>
        <dbReference type="ARBA" id="ARBA00006484"/>
    </source>
</evidence>
<evidence type="ECO:0008006" key="5">
    <source>
        <dbReference type="Google" id="ProtNLM"/>
    </source>
</evidence>
<dbReference type="Gene3D" id="3.40.50.720">
    <property type="entry name" value="NAD(P)-binding Rossmann-like Domain"/>
    <property type="match status" value="1"/>
</dbReference>
<proteinExistence type="inferred from homology"/>
<dbReference type="STRING" id="1792845.BC343_25550"/>
<dbReference type="PANTHER" id="PTHR44196:SF1">
    <property type="entry name" value="DEHYDROGENASE_REDUCTASE SDR FAMILY MEMBER 7B"/>
    <property type="match status" value="1"/>
</dbReference>
<comment type="caution">
    <text evidence="3">The sequence shown here is derived from an EMBL/GenBank/DDBJ whole genome shotgun (WGS) entry which is preliminary data.</text>
</comment>
<dbReference type="Proteomes" id="UP000189739">
    <property type="component" value="Unassembled WGS sequence"/>
</dbReference>
<accession>A0A1S9PHJ0</accession>
<sequence length="85" mass="9217">MQVKSLLSQVRAAELLAAIGAKVVLGARRSDHLARIVYQIQQNGGEAAFLAVDVTRRGDRTELKALAVERFGKLDVMINNAGISR</sequence>
<dbReference type="AlphaFoldDB" id="A0A1S9PHJ0"/>
<dbReference type="Pfam" id="PF00106">
    <property type="entry name" value="adh_short"/>
    <property type="match status" value="1"/>
</dbReference>
<reference evidence="3 4" key="1">
    <citation type="submission" date="2016-07" db="EMBL/GenBank/DDBJ databases">
        <title>Genomic analysis of zinc-resistant bacterium Mucilaginibacter pedocola TBZ30.</title>
        <authorList>
            <person name="Huang J."/>
            <person name="Tang J."/>
        </authorList>
    </citation>
    <scope>NUCLEOTIDE SEQUENCE [LARGE SCALE GENOMIC DNA]</scope>
    <source>
        <strain evidence="3 4">TBZ30</strain>
    </source>
</reference>
<dbReference type="PANTHER" id="PTHR44196">
    <property type="entry name" value="DEHYDROGENASE/REDUCTASE SDR FAMILY MEMBER 7B"/>
    <property type="match status" value="1"/>
</dbReference>
<keyword evidence="4" id="KW-1185">Reference proteome</keyword>
<gene>
    <name evidence="3" type="ORF">BC343_25550</name>
</gene>
<evidence type="ECO:0000313" key="4">
    <source>
        <dbReference type="Proteomes" id="UP000189739"/>
    </source>
</evidence>
<dbReference type="InterPro" id="IPR002347">
    <property type="entry name" value="SDR_fam"/>
</dbReference>
<comment type="similarity">
    <text evidence="1">Belongs to the short-chain dehydrogenases/reductases (SDR) family.</text>
</comment>
<dbReference type="GO" id="GO:0016020">
    <property type="term" value="C:membrane"/>
    <property type="evidence" value="ECO:0007669"/>
    <property type="project" value="TreeGrafter"/>
</dbReference>
<dbReference type="CDD" id="cd05233">
    <property type="entry name" value="SDR_c"/>
    <property type="match status" value="1"/>
</dbReference>
<organism evidence="3 4">
    <name type="scientific">Mucilaginibacter pedocola</name>
    <dbReference type="NCBI Taxonomy" id="1792845"/>
    <lineage>
        <taxon>Bacteria</taxon>
        <taxon>Pseudomonadati</taxon>
        <taxon>Bacteroidota</taxon>
        <taxon>Sphingobacteriia</taxon>
        <taxon>Sphingobacteriales</taxon>
        <taxon>Sphingobacteriaceae</taxon>
        <taxon>Mucilaginibacter</taxon>
    </lineage>
</organism>
<dbReference type="EMBL" id="MBTF01000007">
    <property type="protein sequence ID" value="OOQ60389.1"/>
    <property type="molecule type" value="Genomic_DNA"/>
</dbReference>
<dbReference type="RefSeq" id="WP_202909763.1">
    <property type="nucleotide sequence ID" value="NZ_MBTF01000007.1"/>
</dbReference>